<dbReference type="EMBL" id="RRYP01016654">
    <property type="protein sequence ID" value="TNV74761.1"/>
    <property type="molecule type" value="Genomic_DNA"/>
</dbReference>
<accession>A0A8J8NGL4</accession>
<evidence type="ECO:0000313" key="3">
    <source>
        <dbReference type="Proteomes" id="UP000785679"/>
    </source>
</evidence>
<keyword evidence="1" id="KW-0472">Membrane</keyword>
<sequence length="105" mass="12574">MNCSQLLGLKQLNSCVILSILVLPLYYQIPINPILQKVMNRIFLLRFTMHFLLVNYDWIRIAINFISLNPYFQILLLCLYLVFSSGFEIFLKIKYHHRFLLHQVL</sequence>
<feature type="transmembrane region" description="Helical" evidence="1">
    <location>
        <begin position="38"/>
        <end position="59"/>
    </location>
</feature>
<keyword evidence="1" id="KW-0812">Transmembrane</keyword>
<evidence type="ECO:0000256" key="1">
    <source>
        <dbReference type="SAM" id="Phobius"/>
    </source>
</evidence>
<comment type="caution">
    <text evidence="2">The sequence shown here is derived from an EMBL/GenBank/DDBJ whole genome shotgun (WGS) entry which is preliminary data.</text>
</comment>
<proteinExistence type="predicted"/>
<gene>
    <name evidence="2" type="ORF">FGO68_gene17809</name>
</gene>
<dbReference type="AlphaFoldDB" id="A0A8J8NGL4"/>
<feature type="transmembrane region" description="Helical" evidence="1">
    <location>
        <begin position="71"/>
        <end position="91"/>
    </location>
</feature>
<organism evidence="2 3">
    <name type="scientific">Halteria grandinella</name>
    <dbReference type="NCBI Taxonomy" id="5974"/>
    <lineage>
        <taxon>Eukaryota</taxon>
        <taxon>Sar</taxon>
        <taxon>Alveolata</taxon>
        <taxon>Ciliophora</taxon>
        <taxon>Intramacronucleata</taxon>
        <taxon>Spirotrichea</taxon>
        <taxon>Stichotrichia</taxon>
        <taxon>Sporadotrichida</taxon>
        <taxon>Halteriidae</taxon>
        <taxon>Halteria</taxon>
    </lineage>
</organism>
<protein>
    <submittedName>
        <fullName evidence="2">Uncharacterized protein</fullName>
    </submittedName>
</protein>
<name>A0A8J8NGL4_HALGN</name>
<keyword evidence="3" id="KW-1185">Reference proteome</keyword>
<feature type="transmembrane region" description="Helical" evidence="1">
    <location>
        <begin position="6"/>
        <end position="26"/>
    </location>
</feature>
<evidence type="ECO:0000313" key="2">
    <source>
        <dbReference type="EMBL" id="TNV74761.1"/>
    </source>
</evidence>
<keyword evidence="1" id="KW-1133">Transmembrane helix</keyword>
<reference evidence="2" key="1">
    <citation type="submission" date="2019-06" db="EMBL/GenBank/DDBJ databases">
        <authorList>
            <person name="Zheng W."/>
        </authorList>
    </citation>
    <scope>NUCLEOTIDE SEQUENCE</scope>
    <source>
        <strain evidence="2">QDHG01</strain>
    </source>
</reference>
<dbReference type="Proteomes" id="UP000785679">
    <property type="component" value="Unassembled WGS sequence"/>
</dbReference>